<sequence length="49" mass="5386">MLGFDSFGTAKKTICGIEIMHMIRKGQVEEIQSVPSEAKFINKVMGITA</sequence>
<evidence type="ECO:0008006" key="3">
    <source>
        <dbReference type="Google" id="ProtNLM"/>
    </source>
</evidence>
<evidence type="ECO:0000313" key="2">
    <source>
        <dbReference type="Proteomes" id="UP000192738"/>
    </source>
</evidence>
<proteinExistence type="predicted"/>
<organism evidence="1 2">
    <name type="scientific">Sporomusa malonica</name>
    <dbReference type="NCBI Taxonomy" id="112901"/>
    <lineage>
        <taxon>Bacteria</taxon>
        <taxon>Bacillati</taxon>
        <taxon>Bacillota</taxon>
        <taxon>Negativicutes</taxon>
        <taxon>Selenomonadales</taxon>
        <taxon>Sporomusaceae</taxon>
        <taxon>Sporomusa</taxon>
    </lineage>
</organism>
<evidence type="ECO:0000313" key="1">
    <source>
        <dbReference type="EMBL" id="SMC45814.1"/>
    </source>
</evidence>
<accession>A0A1W1ZBK9</accession>
<protein>
    <recommendedName>
        <fullName evidence="3">DDE domain-containing protein</fullName>
    </recommendedName>
</protein>
<dbReference type="EMBL" id="FWXI01000003">
    <property type="protein sequence ID" value="SMC45814.1"/>
    <property type="molecule type" value="Genomic_DNA"/>
</dbReference>
<dbReference type="AlphaFoldDB" id="A0A1W1ZBK9"/>
<dbReference type="Proteomes" id="UP000192738">
    <property type="component" value="Unassembled WGS sequence"/>
</dbReference>
<reference evidence="1 2" key="1">
    <citation type="submission" date="2017-04" db="EMBL/GenBank/DDBJ databases">
        <authorList>
            <person name="Afonso C.L."/>
            <person name="Miller P.J."/>
            <person name="Scott M.A."/>
            <person name="Spackman E."/>
            <person name="Goraichik I."/>
            <person name="Dimitrov K.M."/>
            <person name="Suarez D.L."/>
            <person name="Swayne D.E."/>
        </authorList>
    </citation>
    <scope>NUCLEOTIDE SEQUENCE [LARGE SCALE GENOMIC DNA]</scope>
    <source>
        <strain evidence="1 2">DSM 5090</strain>
    </source>
</reference>
<name>A0A1W1ZBK9_9FIRM</name>
<gene>
    <name evidence="1" type="ORF">SAMN04488500_103167</name>
</gene>
<keyword evidence="2" id="KW-1185">Reference proteome</keyword>